<dbReference type="EMBL" id="LWBS01000231">
    <property type="protein sequence ID" value="OAP93933.1"/>
    <property type="molecule type" value="Genomic_DNA"/>
</dbReference>
<feature type="region of interest" description="Disordered" evidence="1">
    <location>
        <begin position="42"/>
        <end position="71"/>
    </location>
</feature>
<sequence>MTQRWREALRLRLEDFVHTFVVNGAKQEDVFDAIIAEIGSLRTAYDRDPDPADRPGAEAEEPSNEGPGALP</sequence>
<reference evidence="2" key="1">
    <citation type="submission" date="2016-04" db="EMBL/GenBank/DDBJ databases">
        <title>Fast-growing isolate from the root nodules of Vavilovia formosa.</title>
        <authorList>
            <person name="Kimeklis A."/>
            <person name="Safronova V."/>
            <person name="Belimov A."/>
            <person name="Andronov E."/>
        </authorList>
    </citation>
    <scope>NUCLEOTIDE SEQUENCE [LARGE SCALE GENOMIC DNA]</scope>
    <source>
        <strain evidence="2">Vaf-46</strain>
    </source>
</reference>
<evidence type="ECO:0000256" key="1">
    <source>
        <dbReference type="SAM" id="MobiDB-lite"/>
    </source>
</evidence>
<proteinExistence type="predicted"/>
<protein>
    <submittedName>
        <fullName evidence="2">Uncharacterized protein</fullName>
    </submittedName>
</protein>
<evidence type="ECO:0000313" key="2">
    <source>
        <dbReference type="EMBL" id="OAP93933.1"/>
    </source>
</evidence>
<accession>A0A179BRN0</accession>
<feature type="compositionally biased region" description="Basic and acidic residues" evidence="1">
    <location>
        <begin position="44"/>
        <end position="57"/>
    </location>
</feature>
<organism evidence="2">
    <name type="scientific">Rhizobium leguminosarum</name>
    <dbReference type="NCBI Taxonomy" id="384"/>
    <lineage>
        <taxon>Bacteria</taxon>
        <taxon>Pseudomonadati</taxon>
        <taxon>Pseudomonadota</taxon>
        <taxon>Alphaproteobacteria</taxon>
        <taxon>Hyphomicrobiales</taxon>
        <taxon>Rhizobiaceae</taxon>
        <taxon>Rhizobium/Agrobacterium group</taxon>
        <taxon>Rhizobium</taxon>
    </lineage>
</organism>
<gene>
    <name evidence="2" type="ORF">A4U53_22875</name>
</gene>
<comment type="caution">
    <text evidence="2">The sequence shown here is derived from an EMBL/GenBank/DDBJ whole genome shotgun (WGS) entry which is preliminary data.</text>
</comment>
<dbReference type="AlphaFoldDB" id="A0A179BRN0"/>
<name>A0A179BRN0_RHILE</name>